<gene>
    <name evidence="6" type="ORF">HOO34_07215</name>
</gene>
<dbReference type="GO" id="GO:0030255">
    <property type="term" value="P:protein secretion by the type IV secretion system"/>
    <property type="evidence" value="ECO:0007669"/>
    <property type="project" value="InterPro"/>
</dbReference>
<organism evidence="6 7">
    <name type="scientific">Aliarcobacter cryaerophilus</name>
    <dbReference type="NCBI Taxonomy" id="28198"/>
    <lineage>
        <taxon>Bacteria</taxon>
        <taxon>Pseudomonadati</taxon>
        <taxon>Campylobacterota</taxon>
        <taxon>Epsilonproteobacteria</taxon>
        <taxon>Campylobacterales</taxon>
        <taxon>Arcobacteraceae</taxon>
        <taxon>Aliarcobacter</taxon>
    </lineage>
</organism>
<evidence type="ECO:0000313" key="6">
    <source>
        <dbReference type="EMBL" id="QNM89451.1"/>
    </source>
</evidence>
<evidence type="ECO:0000313" key="7">
    <source>
        <dbReference type="Proteomes" id="UP000515842"/>
    </source>
</evidence>
<feature type="transmembrane region" description="Helical" evidence="5">
    <location>
        <begin position="25"/>
        <end position="44"/>
    </location>
</feature>
<feature type="transmembrane region" description="Helical" evidence="5">
    <location>
        <begin position="165"/>
        <end position="182"/>
    </location>
</feature>
<evidence type="ECO:0000256" key="1">
    <source>
        <dbReference type="ARBA" id="ARBA00004141"/>
    </source>
</evidence>
<proteinExistence type="predicted"/>
<dbReference type="GO" id="GO:0016020">
    <property type="term" value="C:membrane"/>
    <property type="evidence" value="ECO:0007669"/>
    <property type="project" value="UniProtKB-SubCell"/>
</dbReference>
<accession>A0A7G9LLF2</accession>
<feature type="transmembrane region" description="Helical" evidence="5">
    <location>
        <begin position="231"/>
        <end position="248"/>
    </location>
</feature>
<evidence type="ECO:0000256" key="4">
    <source>
        <dbReference type="ARBA" id="ARBA00023136"/>
    </source>
</evidence>
<dbReference type="RefSeq" id="WP_187474001.1">
    <property type="nucleotide sequence ID" value="NZ_CP060693.1"/>
</dbReference>
<feature type="transmembrane region" description="Helical" evidence="5">
    <location>
        <begin position="189"/>
        <end position="211"/>
    </location>
</feature>
<keyword evidence="2 5" id="KW-0812">Transmembrane</keyword>
<evidence type="ECO:0000256" key="3">
    <source>
        <dbReference type="ARBA" id="ARBA00022989"/>
    </source>
</evidence>
<evidence type="ECO:0000256" key="2">
    <source>
        <dbReference type="ARBA" id="ARBA00022692"/>
    </source>
</evidence>
<dbReference type="Proteomes" id="UP000515842">
    <property type="component" value="Chromosome"/>
</dbReference>
<sequence>MNFFQGLGTFVSNIFTFLNSSDIQTIIQALVSLFGITVTIWVMLEAYKSFAGKSDRPLQELVWKITSAMLVIAVATNQNGFMETLKVAFEGLHHLMSGDINLFAKLDKLFDEAIKLANTTYQATPSSIGGAILGALCILLIYIGFVIGAVPTFLIIVFTELTLKLLLLLLPIAVFALAFGFSKQIFNQWLNLFISNALTILIVGLIMSAVLGTYTDFQTSLISNVGNVEPMGVALQSFIMGIIMLGLVKVAHSIAEKLGTVSIEAISKSALGSQISGSATNTASVVKAPSSIIKTFQKPKNPATI</sequence>
<name>A0A7G9LLF2_9BACT</name>
<dbReference type="InterPro" id="IPR007688">
    <property type="entry name" value="Conjugal_tfr_TrbL/VirB6"/>
</dbReference>
<comment type="subcellular location">
    <subcellularLocation>
        <location evidence="1">Membrane</location>
        <topology evidence="1">Multi-pass membrane protein</topology>
    </subcellularLocation>
</comment>
<feature type="transmembrane region" description="Helical" evidence="5">
    <location>
        <begin position="131"/>
        <end position="159"/>
    </location>
</feature>
<reference evidence="6 7" key="1">
    <citation type="journal article" date="2020" name="Front. Microbiol.">
        <title>Genomic Analysis and Antimicrobial Resistance of Aliarcobacter cryaerophilus Strains From German Water Poultry.</title>
        <authorList>
            <person name="Muller E."/>
            <person name="Hotzel H."/>
            <person name="Ahlers C."/>
            <person name="Hanel I."/>
            <person name="Tomaso H."/>
            <person name="Abdel-Glil M.Y."/>
        </authorList>
    </citation>
    <scope>NUCLEOTIDE SEQUENCE [LARGE SCALE GENOMIC DNA]</scope>
    <source>
        <strain evidence="6 7">16CS1285-4</strain>
    </source>
</reference>
<keyword evidence="4 5" id="KW-0472">Membrane</keyword>
<protein>
    <submittedName>
        <fullName evidence="6">Type IV secretion system protein</fullName>
    </submittedName>
</protein>
<dbReference type="AlphaFoldDB" id="A0A7G9LLF2"/>
<keyword evidence="3 5" id="KW-1133">Transmembrane helix</keyword>
<dbReference type="EMBL" id="CP060693">
    <property type="protein sequence ID" value="QNM89451.1"/>
    <property type="molecule type" value="Genomic_DNA"/>
</dbReference>
<evidence type="ECO:0000256" key="5">
    <source>
        <dbReference type="SAM" id="Phobius"/>
    </source>
</evidence>
<dbReference type="Pfam" id="PF04610">
    <property type="entry name" value="TrbL"/>
    <property type="match status" value="1"/>
</dbReference>